<dbReference type="GO" id="GO:0005576">
    <property type="term" value="C:extracellular region"/>
    <property type="evidence" value="ECO:0007669"/>
    <property type="project" value="UniProtKB-SubCell"/>
</dbReference>
<keyword evidence="4" id="KW-0732">Signal</keyword>
<protein>
    <submittedName>
        <fullName evidence="6">Niemann-Pick type C2-2 protein</fullName>
    </submittedName>
</protein>
<dbReference type="PANTHER" id="PTHR11306">
    <property type="entry name" value="NIEMANN PICK TYPE C2 PROTEIN NPC2-RELATED"/>
    <property type="match status" value="1"/>
</dbReference>
<dbReference type="PANTHER" id="PTHR11306:SF68">
    <property type="entry name" value="NPC INTRACELLULAR CHOLESTEROL TRANSPORTER 2"/>
    <property type="match status" value="1"/>
</dbReference>
<dbReference type="EMBL" id="MT422742">
    <property type="protein sequence ID" value="QWT69287.1"/>
    <property type="molecule type" value="mRNA"/>
</dbReference>
<dbReference type="AlphaFoldDB" id="A0A8F2F5T0"/>
<dbReference type="InterPro" id="IPR014756">
    <property type="entry name" value="Ig_E-set"/>
</dbReference>
<feature type="domain" description="MD-2-related lipid-recognition" evidence="5">
    <location>
        <begin position="22"/>
        <end position="150"/>
    </location>
</feature>
<sequence length="153" mass="17004">MRSSIFVLLCVSKFSLLIASPYKACESKGNIVELAVRDCSDDVSRCVLERGKDAHIDLTFVVQKQVEKVKVKVFGVMGVLDHQMSVPYPISNPNACKDSNLTCPINEGQNVTYSQSFAVLLIYPRIELIVKWTLVDPSTDDVLVCAEIPVRIK</sequence>
<proteinExistence type="evidence at transcript level"/>
<evidence type="ECO:0000256" key="3">
    <source>
        <dbReference type="ARBA" id="ARBA00022525"/>
    </source>
</evidence>
<dbReference type="Pfam" id="PF02221">
    <property type="entry name" value="E1_DerP2_DerF2"/>
    <property type="match status" value="1"/>
</dbReference>
<comment type="subcellular location">
    <subcellularLocation>
        <location evidence="1">Secreted</location>
    </subcellularLocation>
</comment>
<keyword evidence="3" id="KW-0964">Secreted</keyword>
<reference evidence="6" key="1">
    <citation type="submission" date="2020-05" db="EMBL/GenBank/DDBJ databases">
        <authorList>
            <person name="Lin X."/>
            <person name="Tian C."/>
        </authorList>
    </citation>
    <scope>NUCLEOTIDE SEQUENCE</scope>
</reference>
<comment type="similarity">
    <text evidence="2">Belongs to the NPC2 family.</text>
</comment>
<evidence type="ECO:0000256" key="1">
    <source>
        <dbReference type="ARBA" id="ARBA00004613"/>
    </source>
</evidence>
<name>A0A8F2F5T0_9ACAR</name>
<dbReference type="SMART" id="SM00737">
    <property type="entry name" value="ML"/>
    <property type="match status" value="1"/>
</dbReference>
<evidence type="ECO:0000313" key="6">
    <source>
        <dbReference type="EMBL" id="QWT69287.1"/>
    </source>
</evidence>
<accession>A0A8F2F5T0</accession>
<feature type="signal peptide" evidence="4">
    <location>
        <begin position="1"/>
        <end position="19"/>
    </location>
</feature>
<feature type="chain" id="PRO_5034756709" evidence="4">
    <location>
        <begin position="20"/>
        <end position="153"/>
    </location>
</feature>
<dbReference type="FunFam" id="2.60.40.770:FF:000001">
    <property type="entry name" value="NPC intracellular cholesterol transporter 2"/>
    <property type="match status" value="1"/>
</dbReference>
<dbReference type="InterPro" id="IPR039670">
    <property type="entry name" value="NPC2-like"/>
</dbReference>
<evidence type="ECO:0000256" key="4">
    <source>
        <dbReference type="SAM" id="SignalP"/>
    </source>
</evidence>
<dbReference type="GO" id="GO:0015918">
    <property type="term" value="P:sterol transport"/>
    <property type="evidence" value="ECO:0007669"/>
    <property type="project" value="InterPro"/>
</dbReference>
<evidence type="ECO:0000256" key="2">
    <source>
        <dbReference type="ARBA" id="ARBA00006370"/>
    </source>
</evidence>
<organism evidence="6">
    <name type="scientific">Neoseiulus barkeri</name>
    <dbReference type="NCBI Taxonomy" id="573039"/>
    <lineage>
        <taxon>Eukaryota</taxon>
        <taxon>Metazoa</taxon>
        <taxon>Ecdysozoa</taxon>
        <taxon>Arthropoda</taxon>
        <taxon>Chelicerata</taxon>
        <taxon>Arachnida</taxon>
        <taxon>Acari</taxon>
        <taxon>Parasitiformes</taxon>
        <taxon>Mesostigmata</taxon>
        <taxon>Gamasina</taxon>
        <taxon>Phytoseioidea</taxon>
        <taxon>Phytoseiidae</taxon>
        <taxon>Amblyseiinae</taxon>
        <taxon>Neoseiulus</taxon>
    </lineage>
</organism>
<dbReference type="InterPro" id="IPR003172">
    <property type="entry name" value="ML_dom"/>
</dbReference>
<dbReference type="Gene3D" id="2.60.40.770">
    <property type="match status" value="1"/>
</dbReference>
<evidence type="ECO:0000259" key="5">
    <source>
        <dbReference type="SMART" id="SM00737"/>
    </source>
</evidence>
<dbReference type="SUPFAM" id="SSF81296">
    <property type="entry name" value="E set domains"/>
    <property type="match status" value="1"/>
</dbReference>
<dbReference type="GO" id="GO:0032934">
    <property type="term" value="F:sterol binding"/>
    <property type="evidence" value="ECO:0007669"/>
    <property type="project" value="InterPro"/>
</dbReference>